<dbReference type="PANTHER" id="PTHR22897">
    <property type="entry name" value="QUIESCIN Q6-RELATED SULFHYDRYL OXIDASE"/>
    <property type="match status" value="1"/>
</dbReference>
<reference evidence="10 11" key="1">
    <citation type="submission" date="2024-02" db="EMBL/GenBank/DDBJ databases">
        <title>Chromosome-scale genome assembly of the rough periwinkle Littorina saxatilis.</title>
        <authorList>
            <person name="De Jode A."/>
            <person name="Faria R."/>
            <person name="Formenti G."/>
            <person name="Sims Y."/>
            <person name="Smith T.P."/>
            <person name="Tracey A."/>
            <person name="Wood J.M.D."/>
            <person name="Zagrodzka Z.B."/>
            <person name="Johannesson K."/>
            <person name="Butlin R.K."/>
            <person name="Leder E.H."/>
        </authorList>
    </citation>
    <scope>NUCLEOTIDE SEQUENCE [LARGE SCALE GENOMIC DNA]</scope>
    <source>
        <strain evidence="10">Snail1</strain>
        <tissue evidence="10">Muscle</tissue>
    </source>
</reference>
<dbReference type="AlphaFoldDB" id="A0AAN9AXZ3"/>
<evidence type="ECO:0000256" key="2">
    <source>
        <dbReference type="ARBA" id="ARBA00022630"/>
    </source>
</evidence>
<comment type="cofactor">
    <cofactor evidence="1 7">
        <name>FAD</name>
        <dbReference type="ChEBI" id="CHEBI:57692"/>
    </cofactor>
</comment>
<evidence type="ECO:0000256" key="1">
    <source>
        <dbReference type="ARBA" id="ARBA00001974"/>
    </source>
</evidence>
<comment type="caution">
    <text evidence="10">The sequence shown here is derived from an EMBL/GenBank/DDBJ whole genome shotgun (WGS) entry which is preliminary data.</text>
</comment>
<evidence type="ECO:0000256" key="6">
    <source>
        <dbReference type="ARBA" id="ARBA00023157"/>
    </source>
</evidence>
<evidence type="ECO:0000259" key="9">
    <source>
        <dbReference type="PROSITE" id="PS51324"/>
    </source>
</evidence>
<protein>
    <recommendedName>
        <fullName evidence="7">Sulfhydryl oxidase</fullName>
        <ecNumber evidence="7">1.8.3.2</ecNumber>
    </recommendedName>
</protein>
<dbReference type="Gene3D" id="1.20.120.1960">
    <property type="entry name" value="QSOX sulfhydryl oxidase domain"/>
    <property type="match status" value="1"/>
</dbReference>
<comment type="catalytic activity">
    <reaction evidence="7">
        <text>2 R'C(R)SH + O2 = R'C(R)S-S(R)CR' + H2O2</text>
        <dbReference type="Rhea" id="RHEA:17357"/>
        <dbReference type="ChEBI" id="CHEBI:15379"/>
        <dbReference type="ChEBI" id="CHEBI:16240"/>
        <dbReference type="ChEBI" id="CHEBI:16520"/>
        <dbReference type="ChEBI" id="CHEBI:17412"/>
        <dbReference type="EC" id="1.8.3.2"/>
    </reaction>
</comment>
<evidence type="ECO:0000256" key="5">
    <source>
        <dbReference type="ARBA" id="ARBA00023002"/>
    </source>
</evidence>
<dbReference type="SUPFAM" id="SSF69000">
    <property type="entry name" value="FAD-dependent thiol oxidase"/>
    <property type="match status" value="1"/>
</dbReference>
<dbReference type="GO" id="GO:0005615">
    <property type="term" value="C:extracellular space"/>
    <property type="evidence" value="ECO:0007669"/>
    <property type="project" value="TreeGrafter"/>
</dbReference>
<evidence type="ECO:0000256" key="7">
    <source>
        <dbReference type="RuleBase" id="RU371123"/>
    </source>
</evidence>
<dbReference type="Pfam" id="PF18108">
    <property type="entry name" value="QSOX_Trx1"/>
    <property type="match status" value="1"/>
</dbReference>
<dbReference type="FunFam" id="1.20.120.1960:FF:000001">
    <property type="entry name" value="Sulfhydryl oxidase"/>
    <property type="match status" value="1"/>
</dbReference>
<dbReference type="Gene3D" id="3.40.30.10">
    <property type="entry name" value="Glutaredoxin"/>
    <property type="match status" value="1"/>
</dbReference>
<dbReference type="GO" id="GO:0003756">
    <property type="term" value="F:protein disulfide isomerase activity"/>
    <property type="evidence" value="ECO:0007669"/>
    <property type="project" value="TreeGrafter"/>
</dbReference>
<comment type="similarity">
    <text evidence="7">Belongs to the quiescin-sulfhydryl oxidase (QSOX) family.</text>
</comment>
<gene>
    <name evidence="10" type="ORF">V1264_006806</name>
</gene>
<evidence type="ECO:0000313" key="10">
    <source>
        <dbReference type="EMBL" id="KAK7095393.1"/>
    </source>
</evidence>
<evidence type="ECO:0000313" key="11">
    <source>
        <dbReference type="Proteomes" id="UP001374579"/>
    </source>
</evidence>
<keyword evidence="7" id="KW-0472">Membrane</keyword>
<keyword evidence="5 7" id="KW-0560">Oxidoreductase</keyword>
<feature type="transmembrane region" description="Helical" evidence="7">
    <location>
        <begin position="519"/>
        <end position="540"/>
    </location>
</feature>
<dbReference type="GO" id="GO:0016971">
    <property type="term" value="F:flavin-dependent sulfhydryl oxidase activity"/>
    <property type="evidence" value="ECO:0007669"/>
    <property type="project" value="InterPro"/>
</dbReference>
<dbReference type="InterPro" id="IPR042568">
    <property type="entry name" value="QSOX_FAD-bd_sf"/>
</dbReference>
<evidence type="ECO:0000256" key="8">
    <source>
        <dbReference type="SAM" id="MobiDB-lite"/>
    </source>
</evidence>
<dbReference type="Proteomes" id="UP001374579">
    <property type="component" value="Unassembled WGS sequence"/>
</dbReference>
<evidence type="ECO:0000256" key="3">
    <source>
        <dbReference type="ARBA" id="ARBA00022729"/>
    </source>
</evidence>
<keyword evidence="7" id="KW-0812">Transmembrane</keyword>
<proteinExistence type="inferred from homology"/>
<dbReference type="InterPro" id="IPR040986">
    <property type="entry name" value="QSOX_FAD-bd_dom"/>
</dbReference>
<feature type="compositionally biased region" description="Basic and acidic residues" evidence="8">
    <location>
        <begin position="371"/>
        <end position="381"/>
    </location>
</feature>
<dbReference type="GO" id="GO:0006457">
    <property type="term" value="P:protein folding"/>
    <property type="evidence" value="ECO:0007669"/>
    <property type="project" value="TreeGrafter"/>
</dbReference>
<dbReference type="PROSITE" id="PS51324">
    <property type="entry name" value="ERV_ALR"/>
    <property type="match status" value="1"/>
</dbReference>
<keyword evidence="2 7" id="KW-0285">Flavoprotein</keyword>
<dbReference type="Pfam" id="PF04777">
    <property type="entry name" value="Evr1_Alr"/>
    <property type="match status" value="1"/>
</dbReference>
<dbReference type="InterPro" id="IPR041269">
    <property type="entry name" value="QSOX_Trx1"/>
</dbReference>
<dbReference type="InterPro" id="IPR036774">
    <property type="entry name" value="ERV/ALR_sulphydryl_oxid_sf"/>
</dbReference>
<keyword evidence="7" id="KW-1133">Transmembrane helix</keyword>
<keyword evidence="4 7" id="KW-0274">FAD</keyword>
<comment type="function">
    <text evidence="7">Catalyzes the oxidation of sulfhydryl groups in peptide and protein thiols to disulfides with the reduction of oxygen to hydrogen peroxide.</text>
</comment>
<dbReference type="GO" id="GO:0000139">
    <property type="term" value="C:Golgi membrane"/>
    <property type="evidence" value="ECO:0007669"/>
    <property type="project" value="TreeGrafter"/>
</dbReference>
<organism evidence="10 11">
    <name type="scientific">Littorina saxatilis</name>
    <dbReference type="NCBI Taxonomy" id="31220"/>
    <lineage>
        <taxon>Eukaryota</taxon>
        <taxon>Metazoa</taxon>
        <taxon>Spiralia</taxon>
        <taxon>Lophotrochozoa</taxon>
        <taxon>Mollusca</taxon>
        <taxon>Gastropoda</taxon>
        <taxon>Caenogastropoda</taxon>
        <taxon>Littorinimorpha</taxon>
        <taxon>Littorinoidea</taxon>
        <taxon>Littorinidae</taxon>
        <taxon>Littorina</taxon>
    </lineage>
</organism>
<accession>A0AAN9AXZ3</accession>
<dbReference type="FunFam" id="1.20.120.310:FF:000001">
    <property type="entry name" value="Sulfhydryl oxidase"/>
    <property type="match status" value="1"/>
</dbReference>
<sequence>MTAKKLNTLEKLEMKDTVLEYITNPQFPVPPTWPRFKPLQTVGDIWEEAKDEHKFVVLVFEDDGSIVGREVILDLVDYPSVLVRTMHKKDVEKFGIIKYPSLYIINKDSSFQHLASGSGMIDSDRHRFVDKLLSMMGLFDSEGRRIKVNHDSDKHGGGEGGNVVKFQQAREDTPAKHQPIPSTVTGVHMQDLESALHYAFRQEVAICKTIDGPKLDALRNFVSALAKYFPGRGEVSRFLWKLVDYLGSLDMPLTGDSWVSAIDTLQGKEAFLPDQVHWVSCQGSQSRYRGYPCSVWTLFHVLTVAANNQQSSVNALEVPMAIRGYMEHFFGCSECSQHFIQMASTLEKDIHRPADAVLWLWAAHNKANKRLHGDDSEDPQHPKIQFPSAQDCPECHKPPSDSDYVPGWNSSAVASFLGKFYGKENIIQDALTLAGDAAEGSRSGKEEMDWWEKKQGDGDLKKIQEQHEQKKRRKAANFALGDQVPAEKLRLEINDLPAVDYHSQRGSGLLISRWGFSRLDFGVCMVFYVMCAAIIVILYYHFIVQRKFKVPCVKYFKNSWV</sequence>
<dbReference type="InterPro" id="IPR039798">
    <property type="entry name" value="Sulfhydryl_oxidase"/>
</dbReference>
<keyword evidence="3" id="KW-0732">Signal</keyword>
<keyword evidence="11" id="KW-1185">Reference proteome</keyword>
<dbReference type="Gene3D" id="1.20.120.310">
    <property type="entry name" value="ERV/ALR sulfhydryl oxidase domain"/>
    <property type="match status" value="1"/>
</dbReference>
<dbReference type="InterPro" id="IPR017905">
    <property type="entry name" value="ERV/ALR_sulphydryl_oxidase"/>
</dbReference>
<feature type="domain" description="ERV/ALR sulfhydryl oxidase" evidence="9">
    <location>
        <begin position="284"/>
        <end position="385"/>
    </location>
</feature>
<dbReference type="Pfam" id="PF18371">
    <property type="entry name" value="FAD_SOX"/>
    <property type="match status" value="1"/>
</dbReference>
<dbReference type="EC" id="1.8.3.2" evidence="7"/>
<keyword evidence="6" id="KW-1015">Disulfide bond</keyword>
<feature type="region of interest" description="Disordered" evidence="8">
    <location>
        <begin position="370"/>
        <end position="403"/>
    </location>
</feature>
<dbReference type="EMBL" id="JBAMIC010000018">
    <property type="protein sequence ID" value="KAK7095393.1"/>
    <property type="molecule type" value="Genomic_DNA"/>
</dbReference>
<evidence type="ECO:0000256" key="4">
    <source>
        <dbReference type="ARBA" id="ARBA00022827"/>
    </source>
</evidence>
<dbReference type="PANTHER" id="PTHR22897:SF8">
    <property type="entry name" value="SULFHYDRYL OXIDASE"/>
    <property type="match status" value="1"/>
</dbReference>
<name>A0AAN9AXZ3_9CAEN</name>